<comment type="caution">
    <text evidence="1">The sequence shown here is derived from an EMBL/GenBank/DDBJ whole genome shotgun (WGS) entry which is preliminary data.</text>
</comment>
<dbReference type="Proteomes" id="UP000316079">
    <property type="component" value="Unassembled WGS sequence"/>
</dbReference>
<reference evidence="1 2" key="1">
    <citation type="journal article" date="2019" name="Sci. Data">
        <title>Hybrid genome assembly and annotation of Danionella translucida.</title>
        <authorList>
            <person name="Kadobianskyi M."/>
            <person name="Schulze L."/>
            <person name="Schuelke M."/>
            <person name="Judkewitz B."/>
        </authorList>
    </citation>
    <scope>NUCLEOTIDE SEQUENCE [LARGE SCALE GENOMIC DNA]</scope>
    <source>
        <strain evidence="1 2">Bolton</strain>
    </source>
</reference>
<proteinExistence type="predicted"/>
<dbReference type="EMBL" id="SRMA01025782">
    <property type="protein sequence ID" value="TRY91079.1"/>
    <property type="molecule type" value="Genomic_DNA"/>
</dbReference>
<dbReference type="AlphaFoldDB" id="A0A553QM67"/>
<organism evidence="1 2">
    <name type="scientific">Danionella cerebrum</name>
    <dbReference type="NCBI Taxonomy" id="2873325"/>
    <lineage>
        <taxon>Eukaryota</taxon>
        <taxon>Metazoa</taxon>
        <taxon>Chordata</taxon>
        <taxon>Craniata</taxon>
        <taxon>Vertebrata</taxon>
        <taxon>Euteleostomi</taxon>
        <taxon>Actinopterygii</taxon>
        <taxon>Neopterygii</taxon>
        <taxon>Teleostei</taxon>
        <taxon>Ostariophysi</taxon>
        <taxon>Cypriniformes</taxon>
        <taxon>Danionidae</taxon>
        <taxon>Danioninae</taxon>
        <taxon>Danionella</taxon>
    </lineage>
</organism>
<name>A0A553QM67_9TELE</name>
<accession>A0A553QM67</accession>
<gene>
    <name evidence="1" type="ORF">DNTS_028528</name>
</gene>
<keyword evidence="2" id="KW-1185">Reference proteome</keyword>
<evidence type="ECO:0000313" key="2">
    <source>
        <dbReference type="Proteomes" id="UP000316079"/>
    </source>
</evidence>
<dbReference type="OrthoDB" id="433924at2759"/>
<sequence>MRGKRPPIIYLTPEVTAALYGSGCEFMKRHLCDFYV</sequence>
<protein>
    <submittedName>
        <fullName evidence="1">Uncharacterized protein</fullName>
    </submittedName>
</protein>
<evidence type="ECO:0000313" key="1">
    <source>
        <dbReference type="EMBL" id="TRY91079.1"/>
    </source>
</evidence>